<organism evidence="4 5">
    <name type="scientific">Selenobaculum gibii</name>
    <dbReference type="NCBI Taxonomy" id="3054208"/>
    <lineage>
        <taxon>Bacteria</taxon>
        <taxon>Bacillati</taxon>
        <taxon>Bacillota</taxon>
        <taxon>Negativicutes</taxon>
        <taxon>Selenomonadales</taxon>
        <taxon>Selenomonadaceae</taxon>
        <taxon>Selenobaculum</taxon>
    </lineage>
</organism>
<keyword evidence="5" id="KW-1185">Reference proteome</keyword>
<dbReference type="Gene3D" id="3.40.1190.20">
    <property type="match status" value="1"/>
</dbReference>
<dbReference type="PANTHER" id="PTHR46969:SF1">
    <property type="entry name" value="BIFUNCTIONAL PROTEIN HLDE"/>
    <property type="match status" value="1"/>
</dbReference>
<evidence type="ECO:0000256" key="2">
    <source>
        <dbReference type="ARBA" id="ARBA00022777"/>
    </source>
</evidence>
<accession>A0A9Y2EU37</accession>
<proteinExistence type="predicted"/>
<gene>
    <name evidence="4" type="ORF">P3F81_01665</name>
</gene>
<evidence type="ECO:0000313" key="4">
    <source>
        <dbReference type="EMBL" id="WIW71060.1"/>
    </source>
</evidence>
<dbReference type="Pfam" id="PF00294">
    <property type="entry name" value="PfkB"/>
    <property type="match status" value="1"/>
</dbReference>
<feature type="domain" description="Carbohydrate kinase PfkB" evidence="3">
    <location>
        <begin position="17"/>
        <end position="317"/>
    </location>
</feature>
<dbReference type="CDD" id="cd01172">
    <property type="entry name" value="RfaE_like"/>
    <property type="match status" value="1"/>
</dbReference>
<dbReference type="SUPFAM" id="SSF53613">
    <property type="entry name" value="Ribokinase-like"/>
    <property type="match status" value="1"/>
</dbReference>
<dbReference type="GO" id="GO:0033786">
    <property type="term" value="F:heptose-1-phosphate adenylyltransferase activity"/>
    <property type="evidence" value="ECO:0007669"/>
    <property type="project" value="TreeGrafter"/>
</dbReference>
<dbReference type="AlphaFoldDB" id="A0A9Y2EU37"/>
<dbReference type="RefSeq" id="WP_147666946.1">
    <property type="nucleotide sequence ID" value="NZ_CP120678.1"/>
</dbReference>
<reference evidence="4" key="1">
    <citation type="submission" date="2023-03" db="EMBL/GenBank/DDBJ databases">
        <title>Selenobaculum gbiensis gen. nov. sp. nov., a new bacterium isolated from the gut microbiota of IBD patient.</title>
        <authorList>
            <person name="Yeo S."/>
            <person name="Park H."/>
            <person name="Huh C.S."/>
        </authorList>
    </citation>
    <scope>NUCLEOTIDE SEQUENCE</scope>
    <source>
        <strain evidence="4">ICN-92133</strain>
    </source>
</reference>
<evidence type="ECO:0000256" key="1">
    <source>
        <dbReference type="ARBA" id="ARBA00022679"/>
    </source>
</evidence>
<dbReference type="InterPro" id="IPR011611">
    <property type="entry name" value="PfkB_dom"/>
</dbReference>
<evidence type="ECO:0000259" key="3">
    <source>
        <dbReference type="Pfam" id="PF00294"/>
    </source>
</evidence>
<dbReference type="KEGG" id="sgbi:P3F81_01665"/>
<dbReference type="PANTHER" id="PTHR46969">
    <property type="entry name" value="BIFUNCTIONAL PROTEIN HLDE"/>
    <property type="match status" value="1"/>
</dbReference>
<evidence type="ECO:0000313" key="5">
    <source>
        <dbReference type="Proteomes" id="UP001243623"/>
    </source>
</evidence>
<dbReference type="GO" id="GO:0016773">
    <property type="term" value="F:phosphotransferase activity, alcohol group as acceptor"/>
    <property type="evidence" value="ECO:0007669"/>
    <property type="project" value="InterPro"/>
</dbReference>
<dbReference type="InterPro" id="IPR029056">
    <property type="entry name" value="Ribokinase-like"/>
</dbReference>
<protein>
    <submittedName>
        <fullName evidence="4">Bifunctional ADP-heptose synthase</fullName>
    </submittedName>
</protein>
<name>A0A9Y2EU37_9FIRM</name>
<sequence length="330" mass="35144">MKDDLVEIVEQIQRQCILVIGDMVADVYLDGRISRISREAPVLVLEQEKENFVPGGAANVVHNVATLGGLVWAVGILGSDEQGRGLRLVLEEKGVNTEGLVHDSSRLTISKTRVVAGGAGTVSQQIVRIDRETKAPLSQFVEAELSKVLAELLPKVKGVVLSDYGSGTITEALRKQVIEFCDNNVIPCVVDSRYDLLSFKGVHYIKQNDAEAAKVAGFEITNDELLLKAGAIILEKMNAKGVLITRGSKGMTLFENNGAIHHVPVTNKSEVFDVSGAGDTAVATFILCLASGVEPVLAAELANFASGIAVRKFGTAAVTAKELKQVIGAN</sequence>
<keyword evidence="1" id="KW-0808">Transferase</keyword>
<keyword evidence="2" id="KW-0418">Kinase</keyword>
<dbReference type="Proteomes" id="UP001243623">
    <property type="component" value="Chromosome"/>
</dbReference>
<dbReference type="GO" id="GO:0005829">
    <property type="term" value="C:cytosol"/>
    <property type="evidence" value="ECO:0007669"/>
    <property type="project" value="TreeGrafter"/>
</dbReference>
<dbReference type="GO" id="GO:0033785">
    <property type="term" value="F:heptose 7-phosphate kinase activity"/>
    <property type="evidence" value="ECO:0007669"/>
    <property type="project" value="TreeGrafter"/>
</dbReference>
<dbReference type="InterPro" id="IPR011913">
    <property type="entry name" value="RfaE_dom_I"/>
</dbReference>
<dbReference type="EMBL" id="CP120678">
    <property type="protein sequence ID" value="WIW71060.1"/>
    <property type="molecule type" value="Genomic_DNA"/>
</dbReference>